<reference evidence="3 4" key="2">
    <citation type="journal article" date="1995" name="Virology">
        <title>Analysis of 43 kb of the Chlorella virus PBCV-1 330-kb genome: map positions 45 to 88.</title>
        <authorList>
            <person name="Li Y."/>
            <person name="Lu Z."/>
            <person name="Burbank D.E."/>
            <person name="Kutish G.F."/>
            <person name="Rock D.L."/>
            <person name="Van Etten J.L."/>
        </authorList>
    </citation>
    <scope>NUCLEOTIDE SEQUENCE [LARGE SCALE GENOMIC DNA]</scope>
</reference>
<reference evidence="3 4" key="4">
    <citation type="journal article" date="1996" name="Virology">
        <title>Analysis of 76 kb of the chlorella virus PBCV-1 330-kb genome: map positions 182 to 258.</title>
        <authorList>
            <person name="Kutish G.F."/>
            <person name="Li Y."/>
            <person name="Lu Z."/>
            <person name="Furuta M."/>
            <person name="Rock D.L."/>
            <person name="Van Etten J.L."/>
        </authorList>
    </citation>
    <scope>NUCLEOTIDE SEQUENCE [LARGE SCALE GENOMIC DNA]</scope>
</reference>
<evidence type="ECO:0000259" key="2">
    <source>
        <dbReference type="Pfam" id="PF19202"/>
    </source>
</evidence>
<feature type="region of interest" description="Disordered" evidence="1">
    <location>
        <begin position="174"/>
        <end position="211"/>
    </location>
</feature>
<reference evidence="3 4" key="1">
    <citation type="journal article" date="1995" name="Virology">
        <title>Analysis of 45 kb of DNA located at the left end of the chlorella virus PBCV-1 genome.</title>
        <authorList>
            <person name="Lu Z."/>
            <person name="Li Y."/>
            <person name="Zhang Y."/>
            <person name="Kutish G.F."/>
            <person name="Rock D.L."/>
            <person name="Van Etten J.L."/>
        </authorList>
    </citation>
    <scope>NUCLEOTIDE SEQUENCE [LARGE SCALE GENOMIC DNA]</scope>
</reference>
<evidence type="ECO:0000313" key="3">
    <source>
        <dbReference type="EMBL" id="AAC96746.2"/>
    </source>
</evidence>
<reference evidence="3 4" key="8">
    <citation type="journal article" date="2010" name="J. Virol.">
        <title>Microarray analysis of Paramecium bursaria chlorella virus 1 transcription.</title>
        <authorList>
            <person name="Yanai-Balser G.M."/>
            <person name="Duncan G.A."/>
            <person name="Eudy J.D."/>
            <person name="Wang D."/>
            <person name="Li X."/>
            <person name="Agarkova I.V."/>
            <person name="Dunigan D.D."/>
            <person name="Van Etten J.L."/>
        </authorList>
    </citation>
    <scope>NUCLEOTIDE SEQUENCE [LARGE SCALE GENOMIC DNA]</scope>
</reference>
<evidence type="ECO:0000256" key="1">
    <source>
        <dbReference type="SAM" id="MobiDB-lite"/>
    </source>
</evidence>
<reference evidence="3 4" key="5">
    <citation type="journal article" date="1997" name="Virology">
        <title>Analysis of 74 kb of DNA located at the right end of the 330-kb chlorella virus PBCV-1 genome.</title>
        <authorList>
            <person name="Li Y."/>
            <person name="Lu Z."/>
            <person name="Sun L."/>
            <person name="Ropp S."/>
            <person name="Kutish G.F."/>
            <person name="Rock D.L."/>
            <person name="Van Etten J.L."/>
        </authorList>
    </citation>
    <scope>NUCLEOTIDE SEQUENCE [LARGE SCALE GENOMIC DNA]</scope>
</reference>
<gene>
    <name evidence="3" type="primary">A378L</name>
</gene>
<protein>
    <recommendedName>
        <fullName evidence="2">DUF5874 domain-containing protein</fullName>
    </recommendedName>
</protein>
<sequence length="261" mass="29219">MNNKMLLLGLAIIAVVVIAVMYFKKDTKCVCPSVEEAIDEGYEIGLADGINAVDDDDTDVTETFYDYEYDKGGKKYEEKTGSKFVKKVGGQCPPRTKEVKSGKHKGKCEKSMSWYKTYRGKDSSGKTFTCTGGRVSYNGNCVCDTKSGKTWNGSKCVCDKSRGLKWDSKTKRCRNKQDGRTASTPVLKYNPKPKPSSKPSSKPASQSCPRFQKWNGSKCECDYSQGVAWNGKDCVCDTSKGFEWNGTKCVNKWNSWDRKKW</sequence>
<dbReference type="Pfam" id="PF19202">
    <property type="entry name" value="DUF5874"/>
    <property type="match status" value="2"/>
</dbReference>
<name>Q98430_PBCV1</name>
<reference evidence="3 4" key="7">
    <citation type="journal article" date="2000" name="Virology">
        <title>Characterization of a beta-1,3-glucanase encoded by chlorella virus PBCV-1.</title>
        <authorList>
            <person name="Sun L."/>
            <person name="Gurnon J.R."/>
            <person name="Adams B.J."/>
            <person name="Graves M.V."/>
            <person name="Van Etten J.L."/>
        </authorList>
    </citation>
    <scope>NUCLEOTIDE SEQUENCE [LARGE SCALE GENOMIC DNA]</scope>
</reference>
<organismHost>
    <name type="scientific">Chlorella</name>
    <dbReference type="NCBI Taxonomy" id="3071"/>
</organismHost>
<dbReference type="EMBL" id="JF411744">
    <property type="protein sequence ID" value="AAC96746.2"/>
    <property type="molecule type" value="Genomic_DNA"/>
</dbReference>
<dbReference type="InterPro" id="IPR043659">
    <property type="entry name" value="Exolysin_DUF5874"/>
</dbReference>
<dbReference type="OrthoDB" id="11692at10239"/>
<accession>Q98430</accession>
<keyword evidence="4" id="KW-1185">Reference proteome</keyword>
<reference evidence="3 4" key="6">
    <citation type="journal article" date="1999" name="Virology">
        <title>Chlorella virus PBCV-1 encodes a functional homospermidine synthase.</title>
        <authorList>
            <person name="Kaiser A."/>
            <person name="Vollmert M."/>
            <person name="Tholl D."/>
            <person name="Graves M.V."/>
            <person name="Gurnon J.R."/>
            <person name="Xing W."/>
            <person name="Lisec A.D."/>
            <person name="Nickerson K.W."/>
            <person name="Van Etten J.L."/>
        </authorList>
    </citation>
    <scope>NUCLEOTIDE SEQUENCE [LARGE SCALE GENOMIC DNA]</scope>
</reference>
<evidence type="ECO:0000313" key="4">
    <source>
        <dbReference type="Proteomes" id="UP000000862"/>
    </source>
</evidence>
<feature type="domain" description="DUF5874" evidence="2">
    <location>
        <begin position="138"/>
        <end position="173"/>
    </location>
</feature>
<feature type="domain" description="DUF5874" evidence="2">
    <location>
        <begin position="218"/>
        <end position="251"/>
    </location>
</feature>
<dbReference type="GeneID" id="918291"/>
<dbReference type="KEGG" id="vg:918291"/>
<proteinExistence type="predicted"/>
<organism evidence="3 4">
    <name type="scientific">Paramecium bursaria Chlorella virus 1</name>
    <name type="common">PBCV-1</name>
    <dbReference type="NCBI Taxonomy" id="10506"/>
    <lineage>
        <taxon>Viruses</taxon>
        <taxon>Varidnaviria</taxon>
        <taxon>Bamfordvirae</taxon>
        <taxon>Nucleocytoviricota</taxon>
        <taxon>Megaviricetes</taxon>
        <taxon>Algavirales</taxon>
        <taxon>Phycodnaviridae</taxon>
        <taxon>Chlorovirus</taxon>
        <taxon>Chlorovirus vanettense</taxon>
    </lineage>
</organism>
<dbReference type="Proteomes" id="UP000000862">
    <property type="component" value="Segment"/>
</dbReference>
<dbReference type="RefSeq" id="NP_048735.2">
    <property type="nucleotide sequence ID" value="NC_000852.5"/>
</dbReference>
<reference evidence="3 4" key="3">
    <citation type="journal article" date="1996" name="Virology">
        <title>Analysis of 94 kb of the chlorella virus PBCV-1 330-kb genome: map positions 88 to 182.</title>
        <authorList>
            <person name="Lu Z."/>
            <person name="Li Y."/>
            <person name="Que Q."/>
            <person name="Kutish G.F."/>
            <person name="Rock D.L."/>
            <person name="Van Etten J.L."/>
        </authorList>
    </citation>
    <scope>NUCLEOTIDE SEQUENCE [LARGE SCALE GENOMIC DNA]</scope>
</reference>